<protein>
    <submittedName>
        <fullName evidence="1">Uncharacterized protein</fullName>
    </submittedName>
</protein>
<gene>
    <name evidence="1" type="ORF">Syun_010169</name>
</gene>
<proteinExistence type="predicted"/>
<sequence length="81" mass="9332">MSICAAALWYTSGRLPLCSNYPDMAAVHQFSWFIQHIPLESTYLSSSFTILHVSVLKEDQTKWMDVVGWDFIVHNRVQLSI</sequence>
<dbReference type="EMBL" id="JBBNAF010000004">
    <property type="protein sequence ID" value="KAK9151860.1"/>
    <property type="molecule type" value="Genomic_DNA"/>
</dbReference>
<reference evidence="1 2" key="1">
    <citation type="submission" date="2024-01" db="EMBL/GenBank/DDBJ databases">
        <title>Genome assemblies of Stephania.</title>
        <authorList>
            <person name="Yang L."/>
        </authorList>
    </citation>
    <scope>NUCLEOTIDE SEQUENCE [LARGE SCALE GENOMIC DNA]</scope>
    <source>
        <strain evidence="1">YNDBR</strain>
        <tissue evidence="1">Leaf</tissue>
    </source>
</reference>
<name>A0AAP0KIK8_9MAGN</name>
<dbReference type="AlphaFoldDB" id="A0AAP0KIK8"/>
<dbReference type="Proteomes" id="UP001420932">
    <property type="component" value="Unassembled WGS sequence"/>
</dbReference>
<keyword evidence="2" id="KW-1185">Reference proteome</keyword>
<evidence type="ECO:0000313" key="2">
    <source>
        <dbReference type="Proteomes" id="UP001420932"/>
    </source>
</evidence>
<organism evidence="1 2">
    <name type="scientific">Stephania yunnanensis</name>
    <dbReference type="NCBI Taxonomy" id="152371"/>
    <lineage>
        <taxon>Eukaryota</taxon>
        <taxon>Viridiplantae</taxon>
        <taxon>Streptophyta</taxon>
        <taxon>Embryophyta</taxon>
        <taxon>Tracheophyta</taxon>
        <taxon>Spermatophyta</taxon>
        <taxon>Magnoliopsida</taxon>
        <taxon>Ranunculales</taxon>
        <taxon>Menispermaceae</taxon>
        <taxon>Menispermoideae</taxon>
        <taxon>Cissampelideae</taxon>
        <taxon>Stephania</taxon>
    </lineage>
</organism>
<comment type="caution">
    <text evidence="1">The sequence shown here is derived from an EMBL/GenBank/DDBJ whole genome shotgun (WGS) entry which is preliminary data.</text>
</comment>
<accession>A0AAP0KIK8</accession>
<evidence type="ECO:0000313" key="1">
    <source>
        <dbReference type="EMBL" id="KAK9151860.1"/>
    </source>
</evidence>